<feature type="region of interest" description="Disordered" evidence="5">
    <location>
        <begin position="356"/>
        <end position="376"/>
    </location>
</feature>
<dbReference type="InterPro" id="IPR017978">
    <property type="entry name" value="GPCR_3_C"/>
</dbReference>
<evidence type="ECO:0000256" key="1">
    <source>
        <dbReference type="ARBA" id="ARBA00004141"/>
    </source>
</evidence>
<dbReference type="GO" id="GO:0004930">
    <property type="term" value="F:G protein-coupled receptor activity"/>
    <property type="evidence" value="ECO:0007669"/>
    <property type="project" value="InterPro"/>
</dbReference>
<evidence type="ECO:0000256" key="3">
    <source>
        <dbReference type="ARBA" id="ARBA00022989"/>
    </source>
</evidence>
<keyword evidence="9" id="KW-1185">Reference proteome</keyword>
<feature type="compositionally biased region" description="Basic and acidic residues" evidence="5">
    <location>
        <begin position="364"/>
        <end position="376"/>
    </location>
</feature>
<feature type="transmembrane region" description="Helical" evidence="6">
    <location>
        <begin position="261"/>
        <end position="283"/>
    </location>
</feature>
<keyword evidence="2 6" id="KW-0812">Transmembrane</keyword>
<keyword evidence="3 6" id="KW-1133">Transmembrane helix</keyword>
<evidence type="ECO:0000313" key="9">
    <source>
        <dbReference type="Proteomes" id="UP000193944"/>
    </source>
</evidence>
<feature type="transmembrane region" description="Helical" evidence="6">
    <location>
        <begin position="233"/>
        <end position="255"/>
    </location>
</feature>
<proteinExistence type="predicted"/>
<evidence type="ECO:0000256" key="2">
    <source>
        <dbReference type="ARBA" id="ARBA00022692"/>
    </source>
</evidence>
<feature type="transmembrane region" description="Helical" evidence="6">
    <location>
        <begin position="152"/>
        <end position="172"/>
    </location>
</feature>
<accession>A0A1Y1XDA2</accession>
<feature type="transmembrane region" description="Helical" evidence="6">
    <location>
        <begin position="80"/>
        <end position="101"/>
    </location>
</feature>
<reference evidence="8 9" key="1">
    <citation type="submission" date="2016-08" db="EMBL/GenBank/DDBJ databases">
        <title>A Parts List for Fungal Cellulosomes Revealed by Comparative Genomics.</title>
        <authorList>
            <consortium name="DOE Joint Genome Institute"/>
            <person name="Haitjema C.H."/>
            <person name="Gilmore S.P."/>
            <person name="Henske J.K."/>
            <person name="Solomon K.V."/>
            <person name="De Groot R."/>
            <person name="Kuo A."/>
            <person name="Mondo S.J."/>
            <person name="Salamov A.A."/>
            <person name="Labutti K."/>
            <person name="Zhao Z."/>
            <person name="Chiniquy J."/>
            <person name="Barry K."/>
            <person name="Brewer H.M."/>
            <person name="Purvine S.O."/>
            <person name="Wright A.T."/>
            <person name="Boxma B."/>
            <person name="Van Alen T."/>
            <person name="Hackstein J.H."/>
            <person name="Baker S.E."/>
            <person name="Grigoriev I.V."/>
            <person name="O'Malley M.A."/>
        </authorList>
    </citation>
    <scope>NUCLEOTIDE SEQUENCE [LARGE SCALE GENOMIC DNA]</scope>
    <source>
        <strain evidence="8 9">S4</strain>
    </source>
</reference>
<organism evidence="8 9">
    <name type="scientific">Anaeromyces robustus</name>
    <dbReference type="NCBI Taxonomy" id="1754192"/>
    <lineage>
        <taxon>Eukaryota</taxon>
        <taxon>Fungi</taxon>
        <taxon>Fungi incertae sedis</taxon>
        <taxon>Chytridiomycota</taxon>
        <taxon>Chytridiomycota incertae sedis</taxon>
        <taxon>Neocallimastigomycetes</taxon>
        <taxon>Neocallimastigales</taxon>
        <taxon>Neocallimastigaceae</taxon>
        <taxon>Anaeromyces</taxon>
    </lineage>
</organism>
<evidence type="ECO:0000313" key="8">
    <source>
        <dbReference type="EMBL" id="ORX83697.1"/>
    </source>
</evidence>
<dbReference type="GO" id="GO:0016020">
    <property type="term" value="C:membrane"/>
    <property type="evidence" value="ECO:0007669"/>
    <property type="project" value="UniProtKB-SubCell"/>
</dbReference>
<comment type="subcellular location">
    <subcellularLocation>
        <location evidence="1">Membrane</location>
        <topology evidence="1">Multi-pass membrane protein</topology>
    </subcellularLocation>
</comment>
<dbReference type="Pfam" id="PF00003">
    <property type="entry name" value="7tm_3"/>
    <property type="match status" value="1"/>
</dbReference>
<gene>
    <name evidence="8" type="ORF">BCR32DRAFT_266796</name>
</gene>
<protein>
    <recommendedName>
        <fullName evidence="7">G-protein coupled receptors family 3 profile domain-containing protein</fullName>
    </recommendedName>
</protein>
<feature type="transmembrane region" description="Helical" evidence="6">
    <location>
        <begin position="200"/>
        <end position="221"/>
    </location>
</feature>
<evidence type="ECO:0000256" key="6">
    <source>
        <dbReference type="SAM" id="Phobius"/>
    </source>
</evidence>
<comment type="caution">
    <text evidence="8">The sequence shown here is derived from an EMBL/GenBank/DDBJ whole genome shotgun (WGS) entry which is preliminary data.</text>
</comment>
<dbReference type="EMBL" id="MCFG01000067">
    <property type="protein sequence ID" value="ORX83697.1"/>
    <property type="molecule type" value="Genomic_DNA"/>
</dbReference>
<name>A0A1Y1XDA2_9FUNG</name>
<dbReference type="Proteomes" id="UP000193944">
    <property type="component" value="Unassembled WGS sequence"/>
</dbReference>
<feature type="transmembrane region" description="Helical" evidence="6">
    <location>
        <begin position="46"/>
        <end position="68"/>
    </location>
</feature>
<evidence type="ECO:0000256" key="4">
    <source>
        <dbReference type="ARBA" id="ARBA00023136"/>
    </source>
</evidence>
<evidence type="ECO:0000256" key="5">
    <source>
        <dbReference type="SAM" id="MobiDB-lite"/>
    </source>
</evidence>
<evidence type="ECO:0000259" key="7">
    <source>
        <dbReference type="Pfam" id="PF00003"/>
    </source>
</evidence>
<keyword evidence="4 6" id="KW-0472">Membrane</keyword>
<dbReference type="AlphaFoldDB" id="A0A1Y1XDA2"/>
<sequence length="394" mass="46301">MNKYCNKITELFTKCIFGDRSVKDVLTEIVDITKIYSVTLKDLSGVIMFISLIVSTLFMLLFLLLPLFKRFKGNFSFLSYDLWFFYCIGYILIISTAYINFGDFTKPKCNLRYTLMFTGIFFSNMMILCKLLMCFPDNNKYTQFFNTHKFEFILLTTVIAVIINFIFLFTPYSVQKVMFEITEEHKNFEKCTMTSIFGNIWTLFNILLNGFIILCNFFLCFIEWNVKEIYEDIRVVVINEYLNFFAMILLIILDYTNINDYNIVFIIHIILIIILCNTNYYFIHLIRMLCNKSSDDDKSEMINRRNSTSNSKVMISMSSKSRSSGFFSKILNYHYSNYSTKTHSVVASQSTRRDSYIINSNSQSRRDSHVNTRRESYVSRTSANIVDNVSANKV</sequence>
<reference evidence="8 9" key="2">
    <citation type="submission" date="2016-08" db="EMBL/GenBank/DDBJ databases">
        <title>Pervasive Adenine N6-methylation of Active Genes in Fungi.</title>
        <authorList>
            <consortium name="DOE Joint Genome Institute"/>
            <person name="Mondo S.J."/>
            <person name="Dannebaum R.O."/>
            <person name="Kuo R.C."/>
            <person name="Labutti K."/>
            <person name="Haridas S."/>
            <person name="Kuo A."/>
            <person name="Salamov A."/>
            <person name="Ahrendt S.R."/>
            <person name="Lipzen A."/>
            <person name="Sullivan W."/>
            <person name="Andreopoulos W.B."/>
            <person name="Clum A."/>
            <person name="Lindquist E."/>
            <person name="Daum C."/>
            <person name="Ramamoorthy G.K."/>
            <person name="Gryganskyi A."/>
            <person name="Culley D."/>
            <person name="Magnuson J.K."/>
            <person name="James T.Y."/>
            <person name="O'Malley M.A."/>
            <person name="Stajich J.E."/>
            <person name="Spatafora J.W."/>
            <person name="Visel A."/>
            <person name="Grigoriev I.V."/>
        </authorList>
    </citation>
    <scope>NUCLEOTIDE SEQUENCE [LARGE SCALE GENOMIC DNA]</scope>
    <source>
        <strain evidence="8 9">S4</strain>
    </source>
</reference>
<feature type="domain" description="G-protein coupled receptors family 3 profile" evidence="7">
    <location>
        <begin position="43"/>
        <end position="274"/>
    </location>
</feature>